<dbReference type="RefSeq" id="WP_375526113.1">
    <property type="nucleotide sequence ID" value="NZ_JBHILM010000017.1"/>
</dbReference>
<accession>A0ABV5B9I3</accession>
<keyword evidence="10" id="KW-0472">Membrane</keyword>
<protein>
    <recommendedName>
        <fullName evidence="2">histidine kinase</fullName>
        <ecNumber evidence="2">2.7.13.3</ecNumber>
    </recommendedName>
</protein>
<evidence type="ECO:0000256" key="6">
    <source>
        <dbReference type="ARBA" id="ARBA00022777"/>
    </source>
</evidence>
<dbReference type="EMBL" id="JBHILM010000017">
    <property type="protein sequence ID" value="MFB5682352.1"/>
    <property type="molecule type" value="Genomic_DNA"/>
</dbReference>
<proteinExistence type="predicted"/>
<feature type="transmembrane region" description="Helical" evidence="10">
    <location>
        <begin position="137"/>
        <end position="161"/>
    </location>
</feature>
<gene>
    <name evidence="12" type="ORF">ACE3NQ_15605</name>
</gene>
<evidence type="ECO:0000256" key="5">
    <source>
        <dbReference type="ARBA" id="ARBA00022741"/>
    </source>
</evidence>
<feature type="transmembrane region" description="Helical" evidence="10">
    <location>
        <begin position="167"/>
        <end position="186"/>
    </location>
</feature>
<dbReference type="Pfam" id="PF00512">
    <property type="entry name" value="HisKA"/>
    <property type="match status" value="1"/>
</dbReference>
<dbReference type="InterPro" id="IPR004358">
    <property type="entry name" value="Sig_transdc_His_kin-like_C"/>
</dbReference>
<dbReference type="CDD" id="cd16922">
    <property type="entry name" value="HATPase_EvgS-ArcB-TorS-like"/>
    <property type="match status" value="1"/>
</dbReference>
<dbReference type="GO" id="GO:0005524">
    <property type="term" value="F:ATP binding"/>
    <property type="evidence" value="ECO:0007669"/>
    <property type="project" value="UniProtKB-KW"/>
</dbReference>
<keyword evidence="8" id="KW-0902">Two-component regulatory system</keyword>
<dbReference type="Gene3D" id="3.30.565.10">
    <property type="entry name" value="Histidine kinase-like ATPase, C-terminal domain"/>
    <property type="match status" value="1"/>
</dbReference>
<keyword evidence="10" id="KW-0812">Transmembrane</keyword>
<dbReference type="SUPFAM" id="SSF47384">
    <property type="entry name" value="Homodimeric domain of signal transducing histidine kinase"/>
    <property type="match status" value="1"/>
</dbReference>
<reference evidence="12 13" key="1">
    <citation type="submission" date="2024-09" db="EMBL/GenBank/DDBJ databases">
        <authorList>
            <person name="Ruan L."/>
        </authorList>
    </citation>
    <scope>NUCLEOTIDE SEQUENCE [LARGE SCALE GENOMIC DNA]</scope>
    <source>
        <strain evidence="12 13">D33</strain>
    </source>
</reference>
<dbReference type="Proteomes" id="UP001580407">
    <property type="component" value="Unassembled WGS sequence"/>
</dbReference>
<dbReference type="SMART" id="SM00388">
    <property type="entry name" value="HisKA"/>
    <property type="match status" value="1"/>
</dbReference>
<sequence length="476" mass="53241">MEFTKMFLINLGMLIAVAYLANVTFKYVLSRASAGVKYISSMLLVVFCGWICSVFGFSMNGQVVFELTFVPLIIASLVYPRASSLVIIGVATGLALFIFGVNEASVAGFVNLSILGMLAAGLNYWMRKTDYRLIIKASVSILVINLVHELNLAIFGVISFYHYLTKVVPFTLPLGIALSYLTAFILRDFQLEQRRKYQIVQANRRLSKQKEQLQKAKQALEERAQQLMRASQYKSEFMATMSHELRTPLNSVINLAQMIAEQGKEMDEEDLKQYSSIIYASGQDLLQLINDILDLSKVEAGKMEITKDDISVEELLQIMFMQFEMAARNKKLEFKLQFGEGAPQQLYSDSQRVQQILRNLLSNAFKFTHSGSVTLEARSERLEEPGREGEWLVLSVIDTGIGVSKGKQHSIFEAFQQADGSISRKYGGTGLGLSISRDLAHLLGGFIRLESVEGSGSVFSLFLPLEEAAEKDEDRS</sequence>
<keyword evidence="10" id="KW-1133">Transmembrane helix</keyword>
<evidence type="ECO:0000256" key="4">
    <source>
        <dbReference type="ARBA" id="ARBA00022679"/>
    </source>
</evidence>
<dbReference type="Pfam" id="PF02518">
    <property type="entry name" value="HATPase_c"/>
    <property type="match status" value="1"/>
</dbReference>
<dbReference type="InterPro" id="IPR050736">
    <property type="entry name" value="Sensor_HK_Regulatory"/>
</dbReference>
<name>A0ABV5B9I3_9BACL</name>
<evidence type="ECO:0000256" key="2">
    <source>
        <dbReference type="ARBA" id="ARBA00012438"/>
    </source>
</evidence>
<feature type="transmembrane region" description="Helical" evidence="10">
    <location>
        <begin position="107"/>
        <end position="125"/>
    </location>
</feature>
<evidence type="ECO:0000313" key="12">
    <source>
        <dbReference type="EMBL" id="MFB5682352.1"/>
    </source>
</evidence>
<dbReference type="PRINTS" id="PR00344">
    <property type="entry name" value="BCTRLSENSOR"/>
</dbReference>
<evidence type="ECO:0000256" key="3">
    <source>
        <dbReference type="ARBA" id="ARBA00022553"/>
    </source>
</evidence>
<evidence type="ECO:0000313" key="13">
    <source>
        <dbReference type="Proteomes" id="UP001580407"/>
    </source>
</evidence>
<keyword evidence="7 12" id="KW-0067">ATP-binding</keyword>
<keyword evidence="13" id="KW-1185">Reference proteome</keyword>
<evidence type="ECO:0000259" key="11">
    <source>
        <dbReference type="PROSITE" id="PS50109"/>
    </source>
</evidence>
<evidence type="ECO:0000256" key="1">
    <source>
        <dbReference type="ARBA" id="ARBA00000085"/>
    </source>
</evidence>
<dbReference type="InterPro" id="IPR036097">
    <property type="entry name" value="HisK_dim/P_sf"/>
</dbReference>
<dbReference type="SMART" id="SM00387">
    <property type="entry name" value="HATPase_c"/>
    <property type="match status" value="1"/>
</dbReference>
<feature type="transmembrane region" description="Helical" evidence="10">
    <location>
        <begin position="36"/>
        <end position="57"/>
    </location>
</feature>
<evidence type="ECO:0000256" key="10">
    <source>
        <dbReference type="SAM" id="Phobius"/>
    </source>
</evidence>
<dbReference type="InterPro" id="IPR005467">
    <property type="entry name" value="His_kinase_dom"/>
</dbReference>
<feature type="domain" description="Histidine kinase" evidence="11">
    <location>
        <begin position="240"/>
        <end position="467"/>
    </location>
</feature>
<dbReference type="PROSITE" id="PS50109">
    <property type="entry name" value="HIS_KIN"/>
    <property type="match status" value="1"/>
</dbReference>
<dbReference type="Gene3D" id="1.10.287.130">
    <property type="match status" value="1"/>
</dbReference>
<comment type="caution">
    <text evidence="12">The sequence shown here is derived from an EMBL/GenBank/DDBJ whole genome shotgun (WGS) entry which is preliminary data.</text>
</comment>
<organism evidence="12 13">
    <name type="scientific">Paenibacillus terreus</name>
    <dbReference type="NCBI Taxonomy" id="1387834"/>
    <lineage>
        <taxon>Bacteria</taxon>
        <taxon>Bacillati</taxon>
        <taxon>Bacillota</taxon>
        <taxon>Bacilli</taxon>
        <taxon>Bacillales</taxon>
        <taxon>Paenibacillaceae</taxon>
        <taxon>Paenibacillus</taxon>
    </lineage>
</organism>
<keyword evidence="3" id="KW-0597">Phosphoprotein</keyword>
<dbReference type="InterPro" id="IPR003594">
    <property type="entry name" value="HATPase_dom"/>
</dbReference>
<dbReference type="InterPro" id="IPR003661">
    <property type="entry name" value="HisK_dim/P_dom"/>
</dbReference>
<dbReference type="SUPFAM" id="SSF55874">
    <property type="entry name" value="ATPase domain of HSP90 chaperone/DNA topoisomerase II/histidine kinase"/>
    <property type="match status" value="1"/>
</dbReference>
<dbReference type="EC" id="2.7.13.3" evidence="2"/>
<evidence type="ECO:0000256" key="7">
    <source>
        <dbReference type="ARBA" id="ARBA00022840"/>
    </source>
</evidence>
<feature type="coiled-coil region" evidence="9">
    <location>
        <begin position="199"/>
        <end position="230"/>
    </location>
</feature>
<evidence type="ECO:0000256" key="8">
    <source>
        <dbReference type="ARBA" id="ARBA00023012"/>
    </source>
</evidence>
<feature type="transmembrane region" description="Helical" evidence="10">
    <location>
        <begin position="84"/>
        <end position="101"/>
    </location>
</feature>
<feature type="transmembrane region" description="Helical" evidence="10">
    <location>
        <begin position="6"/>
        <end position="29"/>
    </location>
</feature>
<comment type="catalytic activity">
    <reaction evidence="1">
        <text>ATP + protein L-histidine = ADP + protein N-phospho-L-histidine.</text>
        <dbReference type="EC" id="2.7.13.3"/>
    </reaction>
</comment>
<evidence type="ECO:0000256" key="9">
    <source>
        <dbReference type="SAM" id="Coils"/>
    </source>
</evidence>
<keyword evidence="6" id="KW-0418">Kinase</keyword>
<keyword evidence="4" id="KW-0808">Transferase</keyword>
<dbReference type="CDD" id="cd00082">
    <property type="entry name" value="HisKA"/>
    <property type="match status" value="1"/>
</dbReference>
<dbReference type="InterPro" id="IPR036890">
    <property type="entry name" value="HATPase_C_sf"/>
</dbReference>
<dbReference type="PANTHER" id="PTHR43711">
    <property type="entry name" value="TWO-COMPONENT HISTIDINE KINASE"/>
    <property type="match status" value="1"/>
</dbReference>
<keyword evidence="9" id="KW-0175">Coiled coil</keyword>
<keyword evidence="5" id="KW-0547">Nucleotide-binding</keyword>
<dbReference type="PANTHER" id="PTHR43711:SF26">
    <property type="entry name" value="SENSOR HISTIDINE KINASE RCSC"/>
    <property type="match status" value="1"/>
</dbReference>